<accession>A0ABS2P7I5</accession>
<keyword evidence="2" id="KW-1185">Reference proteome</keyword>
<organism evidence="1 2">
    <name type="scientific">Geomicrobium sediminis</name>
    <dbReference type="NCBI Taxonomy" id="1347788"/>
    <lineage>
        <taxon>Bacteria</taxon>
        <taxon>Bacillati</taxon>
        <taxon>Bacillota</taxon>
        <taxon>Bacilli</taxon>
        <taxon>Bacillales</taxon>
        <taxon>Geomicrobium</taxon>
    </lineage>
</organism>
<comment type="caution">
    <text evidence="1">The sequence shown here is derived from an EMBL/GenBank/DDBJ whole genome shotgun (WGS) entry which is preliminary data.</text>
</comment>
<reference evidence="1 2" key="1">
    <citation type="submission" date="2021-01" db="EMBL/GenBank/DDBJ databases">
        <title>Genomic Encyclopedia of Type Strains, Phase IV (KMG-IV): sequencing the most valuable type-strain genomes for metagenomic binning, comparative biology and taxonomic classification.</title>
        <authorList>
            <person name="Goeker M."/>
        </authorList>
    </citation>
    <scope>NUCLEOTIDE SEQUENCE [LARGE SCALE GENOMIC DNA]</scope>
    <source>
        <strain evidence="1 2">DSM 25540</strain>
    </source>
</reference>
<gene>
    <name evidence="1" type="ORF">JOD17_000172</name>
</gene>
<dbReference type="EMBL" id="JAFBEC010000001">
    <property type="protein sequence ID" value="MBM7631081.1"/>
    <property type="molecule type" value="Genomic_DNA"/>
</dbReference>
<evidence type="ECO:0008006" key="3">
    <source>
        <dbReference type="Google" id="ProtNLM"/>
    </source>
</evidence>
<sequence length="54" mass="6028">MSLNKTRNKLYKAARILGDVNAVKKGRVGRRVARRAAGRVTGRGLGKLFKGWKF</sequence>
<name>A0ABS2P7I5_9BACL</name>
<evidence type="ECO:0000313" key="1">
    <source>
        <dbReference type="EMBL" id="MBM7631081.1"/>
    </source>
</evidence>
<protein>
    <recommendedName>
        <fullName evidence="3">Phage protein</fullName>
    </recommendedName>
</protein>
<dbReference type="Proteomes" id="UP000741863">
    <property type="component" value="Unassembled WGS sequence"/>
</dbReference>
<dbReference type="RefSeq" id="WP_204695275.1">
    <property type="nucleotide sequence ID" value="NZ_JAFBEC010000001.1"/>
</dbReference>
<proteinExistence type="predicted"/>
<evidence type="ECO:0000313" key="2">
    <source>
        <dbReference type="Proteomes" id="UP000741863"/>
    </source>
</evidence>